<protein>
    <recommendedName>
        <fullName evidence="3">Apple domain-containing protein</fullName>
    </recommendedName>
</protein>
<feature type="domain" description="Apple" evidence="3">
    <location>
        <begin position="211"/>
        <end position="245"/>
    </location>
</feature>
<dbReference type="AlphaFoldDB" id="A0A9P4MIZ0"/>
<dbReference type="Proteomes" id="UP000799439">
    <property type="component" value="Unassembled WGS sequence"/>
</dbReference>
<name>A0A9P4MIZ0_9PEZI</name>
<evidence type="ECO:0000256" key="2">
    <source>
        <dbReference type="SAM" id="SignalP"/>
    </source>
</evidence>
<feature type="domain" description="Apple" evidence="3">
    <location>
        <begin position="339"/>
        <end position="366"/>
    </location>
</feature>
<dbReference type="OrthoDB" id="424610at2759"/>
<comment type="caution">
    <text evidence="4">The sequence shown here is derived from an EMBL/GenBank/DDBJ whole genome shotgun (WGS) entry which is preliminary data.</text>
</comment>
<evidence type="ECO:0000256" key="1">
    <source>
        <dbReference type="SAM" id="MobiDB-lite"/>
    </source>
</evidence>
<evidence type="ECO:0000259" key="3">
    <source>
        <dbReference type="Pfam" id="PF14295"/>
    </source>
</evidence>
<feature type="signal peptide" evidence="2">
    <location>
        <begin position="1"/>
        <end position="18"/>
    </location>
</feature>
<keyword evidence="5" id="KW-1185">Reference proteome</keyword>
<dbReference type="InterPro" id="IPR003609">
    <property type="entry name" value="Pan_app"/>
</dbReference>
<feature type="region of interest" description="Disordered" evidence="1">
    <location>
        <begin position="25"/>
        <end position="69"/>
    </location>
</feature>
<feature type="compositionally biased region" description="Low complexity" evidence="1">
    <location>
        <begin position="118"/>
        <end position="135"/>
    </location>
</feature>
<feature type="region of interest" description="Disordered" evidence="1">
    <location>
        <begin position="118"/>
        <end position="140"/>
    </location>
</feature>
<reference evidence="4" key="1">
    <citation type="journal article" date="2020" name="Stud. Mycol.">
        <title>101 Dothideomycetes genomes: a test case for predicting lifestyles and emergence of pathogens.</title>
        <authorList>
            <person name="Haridas S."/>
            <person name="Albert R."/>
            <person name="Binder M."/>
            <person name="Bloem J."/>
            <person name="Labutti K."/>
            <person name="Salamov A."/>
            <person name="Andreopoulos B."/>
            <person name="Baker S."/>
            <person name="Barry K."/>
            <person name="Bills G."/>
            <person name="Bluhm B."/>
            <person name="Cannon C."/>
            <person name="Castanera R."/>
            <person name="Culley D."/>
            <person name="Daum C."/>
            <person name="Ezra D."/>
            <person name="Gonzalez J."/>
            <person name="Henrissat B."/>
            <person name="Kuo A."/>
            <person name="Liang C."/>
            <person name="Lipzen A."/>
            <person name="Lutzoni F."/>
            <person name="Magnuson J."/>
            <person name="Mondo S."/>
            <person name="Nolan M."/>
            <person name="Ohm R."/>
            <person name="Pangilinan J."/>
            <person name="Park H.-J."/>
            <person name="Ramirez L."/>
            <person name="Alfaro M."/>
            <person name="Sun H."/>
            <person name="Tritt A."/>
            <person name="Yoshinaga Y."/>
            <person name="Zwiers L.-H."/>
            <person name="Turgeon B."/>
            <person name="Goodwin S."/>
            <person name="Spatafora J."/>
            <person name="Crous P."/>
            <person name="Grigoriev I."/>
        </authorList>
    </citation>
    <scope>NUCLEOTIDE SEQUENCE</scope>
    <source>
        <strain evidence="4">CBS 260.36</strain>
    </source>
</reference>
<dbReference type="EMBL" id="ML996087">
    <property type="protein sequence ID" value="KAF2151559.1"/>
    <property type="molecule type" value="Genomic_DNA"/>
</dbReference>
<sequence length="398" mass="40337">MKPSTFIGSLSLAGLGLAHPLADEKGMPHLQGRDLSTLSSSDSISSTPATSSNATPNFSGVSSSVTTPSATTGIARTTAATPTDSITTVPSSVVSTTSLAATQLTTTTTITHSMLSNSAVSTDSSNSGTPGPTSSAASLVTSQAKTTTTAILVTSTVLKSTISTAASAVPTALLCPVVNGTTVTNQGSDWVIRCNSDSTPGAFRSHGVLHSYLECMGACDTQAGCTAFVYQGGTNGIGSGQCWLQTYHGTYKAAPSGWIAAYKAVNGTAVSIAPVSTTPTVFTSVKPTITTTVSTTAASSTPSAQGSLLCPEANSQNYTTNAGAVFTIECGLDHFSGNMMRFSTNNFQQCVESCANTKGCVDVTLNLGWCYLKNVVGAVSKSPSVWGARLISNGTVAH</sequence>
<feature type="chain" id="PRO_5040128385" description="Apple domain-containing protein" evidence="2">
    <location>
        <begin position="19"/>
        <end position="398"/>
    </location>
</feature>
<accession>A0A9P4MIZ0</accession>
<organism evidence="4 5">
    <name type="scientific">Myriangium duriaei CBS 260.36</name>
    <dbReference type="NCBI Taxonomy" id="1168546"/>
    <lineage>
        <taxon>Eukaryota</taxon>
        <taxon>Fungi</taxon>
        <taxon>Dikarya</taxon>
        <taxon>Ascomycota</taxon>
        <taxon>Pezizomycotina</taxon>
        <taxon>Dothideomycetes</taxon>
        <taxon>Dothideomycetidae</taxon>
        <taxon>Myriangiales</taxon>
        <taxon>Myriangiaceae</taxon>
        <taxon>Myriangium</taxon>
    </lineage>
</organism>
<dbReference type="Pfam" id="PF14295">
    <property type="entry name" value="PAN_4"/>
    <property type="match status" value="2"/>
</dbReference>
<feature type="compositionally biased region" description="Low complexity" evidence="1">
    <location>
        <begin position="34"/>
        <end position="69"/>
    </location>
</feature>
<proteinExistence type="predicted"/>
<evidence type="ECO:0000313" key="5">
    <source>
        <dbReference type="Proteomes" id="UP000799439"/>
    </source>
</evidence>
<evidence type="ECO:0000313" key="4">
    <source>
        <dbReference type="EMBL" id="KAF2151559.1"/>
    </source>
</evidence>
<keyword evidence="2" id="KW-0732">Signal</keyword>
<gene>
    <name evidence="4" type="ORF">K461DRAFT_306893</name>
</gene>